<evidence type="ECO:0000313" key="2">
    <source>
        <dbReference type="EMBL" id="KAF8732728.1"/>
    </source>
</evidence>
<name>A0A835F9C8_9POAL</name>
<evidence type="ECO:0000256" key="1">
    <source>
        <dbReference type="SAM" id="MobiDB-lite"/>
    </source>
</evidence>
<accession>A0A835F9C8</accession>
<feature type="compositionally biased region" description="Low complexity" evidence="1">
    <location>
        <begin position="170"/>
        <end position="180"/>
    </location>
</feature>
<organism evidence="2 3">
    <name type="scientific">Digitaria exilis</name>
    <dbReference type="NCBI Taxonomy" id="1010633"/>
    <lineage>
        <taxon>Eukaryota</taxon>
        <taxon>Viridiplantae</taxon>
        <taxon>Streptophyta</taxon>
        <taxon>Embryophyta</taxon>
        <taxon>Tracheophyta</taxon>
        <taxon>Spermatophyta</taxon>
        <taxon>Magnoliopsida</taxon>
        <taxon>Liliopsida</taxon>
        <taxon>Poales</taxon>
        <taxon>Poaceae</taxon>
        <taxon>PACMAD clade</taxon>
        <taxon>Panicoideae</taxon>
        <taxon>Panicodae</taxon>
        <taxon>Paniceae</taxon>
        <taxon>Anthephorinae</taxon>
        <taxon>Digitaria</taxon>
    </lineage>
</organism>
<comment type="caution">
    <text evidence="2">The sequence shown here is derived from an EMBL/GenBank/DDBJ whole genome shotgun (WGS) entry which is preliminary data.</text>
</comment>
<keyword evidence="3" id="KW-1185">Reference proteome</keyword>
<dbReference type="EMBL" id="JACEFO010001603">
    <property type="protein sequence ID" value="KAF8732728.1"/>
    <property type="molecule type" value="Genomic_DNA"/>
</dbReference>
<protein>
    <submittedName>
        <fullName evidence="2">Uncharacterized protein</fullName>
    </submittedName>
</protein>
<reference evidence="2" key="1">
    <citation type="submission" date="2020-07" db="EMBL/GenBank/DDBJ databases">
        <title>Genome sequence and genetic diversity analysis of an under-domesticated orphan crop, white fonio (Digitaria exilis).</title>
        <authorList>
            <person name="Bennetzen J.L."/>
            <person name="Chen S."/>
            <person name="Ma X."/>
            <person name="Wang X."/>
            <person name="Yssel A.E.J."/>
            <person name="Chaluvadi S.R."/>
            <person name="Johnson M."/>
            <person name="Gangashetty P."/>
            <person name="Hamidou F."/>
            <person name="Sanogo M.D."/>
            <person name="Zwaenepoel A."/>
            <person name="Wallace J."/>
            <person name="Van De Peer Y."/>
            <person name="Van Deynze A."/>
        </authorList>
    </citation>
    <scope>NUCLEOTIDE SEQUENCE</scope>
    <source>
        <tissue evidence="2">Leaves</tissue>
    </source>
</reference>
<sequence length="180" mass="19182">MSSRLSRGTYNGGLLTRNIGWDLRQEQSGRKGEEGASPDELVAAFSIDILKLHANSHSMELERNWIFCLPPIQYPPGLTTGLTDSPEEDEGGGSEPFRRGGVLVGGGEEKLVLGQMRRPSELGGGSGEGCPSPRPQRRQPRESSSVGTRHHLQPLPAARSHTQVVLTPGAASAAAAVHSE</sequence>
<gene>
    <name evidence="2" type="ORF">HU200_015063</name>
</gene>
<dbReference type="Proteomes" id="UP000636709">
    <property type="component" value="Unassembled WGS sequence"/>
</dbReference>
<feature type="region of interest" description="Disordered" evidence="1">
    <location>
        <begin position="78"/>
        <end position="180"/>
    </location>
</feature>
<dbReference type="AlphaFoldDB" id="A0A835F9C8"/>
<proteinExistence type="predicted"/>
<evidence type="ECO:0000313" key="3">
    <source>
        <dbReference type="Proteomes" id="UP000636709"/>
    </source>
</evidence>